<dbReference type="RefSeq" id="XP_015244321.1">
    <property type="nucleotide sequence ID" value="XM_015388835.1"/>
</dbReference>
<dbReference type="Ensembl" id="ENSCVAT00000023255.1">
    <property type="protein sequence ID" value="ENSCVAP00000029851.1"/>
    <property type="gene ID" value="ENSCVAG00000017947.1"/>
</dbReference>
<feature type="chain" id="PRO_5018699682" evidence="2">
    <location>
        <begin position="19"/>
        <end position="312"/>
    </location>
</feature>
<dbReference type="SUPFAM" id="SSF56436">
    <property type="entry name" value="C-type lectin-like"/>
    <property type="match status" value="2"/>
</dbReference>
<dbReference type="PANTHER" id="PTHR45784:SF3">
    <property type="entry name" value="C-TYPE LECTIN DOMAIN FAMILY 4 MEMBER K-LIKE-RELATED"/>
    <property type="match status" value="1"/>
</dbReference>
<dbReference type="InterPro" id="IPR018378">
    <property type="entry name" value="C-type_lectin_CS"/>
</dbReference>
<dbReference type="SMART" id="SM00034">
    <property type="entry name" value="CLECT"/>
    <property type="match status" value="2"/>
</dbReference>
<dbReference type="AlphaFoldDB" id="A0A3Q2EC28"/>
<dbReference type="OrthoDB" id="7357196at2759"/>
<proteinExistence type="predicted"/>
<dbReference type="OMA" id="RTWHEAR"/>
<dbReference type="Pfam" id="PF00059">
    <property type="entry name" value="Lectin_C"/>
    <property type="match status" value="2"/>
</dbReference>
<evidence type="ECO:0000313" key="5">
    <source>
        <dbReference type="Proteomes" id="UP000265020"/>
    </source>
</evidence>
<dbReference type="GeneID" id="107093647"/>
<feature type="signal peptide" evidence="2">
    <location>
        <begin position="1"/>
        <end position="18"/>
    </location>
</feature>
<dbReference type="GeneTree" id="ENSGT01100000263473"/>
<evidence type="ECO:0000256" key="2">
    <source>
        <dbReference type="SAM" id="SignalP"/>
    </source>
</evidence>
<evidence type="ECO:0000256" key="1">
    <source>
        <dbReference type="ARBA" id="ARBA00023157"/>
    </source>
</evidence>
<keyword evidence="1" id="KW-1015">Disulfide bond</keyword>
<evidence type="ECO:0000313" key="4">
    <source>
        <dbReference type="Ensembl" id="ENSCVAP00000029851.1"/>
    </source>
</evidence>
<organism evidence="4 5">
    <name type="scientific">Cyprinodon variegatus</name>
    <name type="common">Sheepshead minnow</name>
    <dbReference type="NCBI Taxonomy" id="28743"/>
    <lineage>
        <taxon>Eukaryota</taxon>
        <taxon>Metazoa</taxon>
        <taxon>Chordata</taxon>
        <taxon>Craniata</taxon>
        <taxon>Vertebrata</taxon>
        <taxon>Euteleostomi</taxon>
        <taxon>Actinopterygii</taxon>
        <taxon>Neopterygii</taxon>
        <taxon>Teleostei</taxon>
        <taxon>Neoteleostei</taxon>
        <taxon>Acanthomorphata</taxon>
        <taxon>Ovalentaria</taxon>
        <taxon>Atherinomorphae</taxon>
        <taxon>Cyprinodontiformes</taxon>
        <taxon>Cyprinodontidae</taxon>
        <taxon>Cyprinodon</taxon>
    </lineage>
</organism>
<feature type="domain" description="C-type lectin" evidence="3">
    <location>
        <begin position="147"/>
        <end position="249"/>
    </location>
</feature>
<feature type="domain" description="C-type lectin" evidence="3">
    <location>
        <begin position="25"/>
        <end position="139"/>
    </location>
</feature>
<evidence type="ECO:0000259" key="3">
    <source>
        <dbReference type="PROSITE" id="PS50041"/>
    </source>
</evidence>
<dbReference type="PROSITE" id="PS00615">
    <property type="entry name" value="C_TYPE_LECTIN_1"/>
    <property type="match status" value="1"/>
</dbReference>
<sequence length="312" mass="36463">MRKTLLLVFTFSWVYVLCIDLYPEYHYVNIPKTWAKAQQHCREMYDGDLATVSSSEENNRLITVLQETGKFAWIGLYDNTTSWKWTMGDADFNIQTKDGFPPWQHQPDNTQGNGSCIVINLHGGWWDFSCEVKHPFICIDEKAASKYIVVETSMVWEDAKNYCRSKHTDLLRVWNLSENNKIHALIQKHHWIGLYRNLWAKWSDGRLATFKNWEAGQPDDVSTSCAAVKTDTGTWCDVDCNEEHEFICQKPITNKRLKLRFQSEADLTDPNIQQQILEQLHAKMEANGLTDFKLRWTEMDGKVFKKEPKRKT</sequence>
<protein>
    <submittedName>
        <fullName evidence="4">Macrophage mannose receptor 1-like</fullName>
    </submittedName>
</protein>
<dbReference type="PANTHER" id="PTHR45784">
    <property type="entry name" value="C-TYPE LECTIN DOMAIN FAMILY 20 MEMBER A-RELATED"/>
    <property type="match status" value="1"/>
</dbReference>
<accession>A0A3Q2EC28</accession>
<keyword evidence="5" id="KW-1185">Reference proteome</keyword>
<dbReference type="Proteomes" id="UP000265020">
    <property type="component" value="Unassembled WGS sequence"/>
</dbReference>
<dbReference type="InterPro" id="IPR016187">
    <property type="entry name" value="CTDL_fold"/>
</dbReference>
<dbReference type="InterPro" id="IPR001304">
    <property type="entry name" value="C-type_lectin-like"/>
</dbReference>
<reference evidence="4" key="1">
    <citation type="submission" date="2025-08" db="UniProtKB">
        <authorList>
            <consortium name="Ensembl"/>
        </authorList>
    </citation>
    <scope>IDENTIFICATION</scope>
</reference>
<dbReference type="InterPro" id="IPR016186">
    <property type="entry name" value="C-type_lectin-like/link_sf"/>
</dbReference>
<dbReference type="PROSITE" id="PS50041">
    <property type="entry name" value="C_TYPE_LECTIN_2"/>
    <property type="match status" value="2"/>
</dbReference>
<name>A0A3Q2EC28_CYPVA</name>
<reference evidence="4" key="2">
    <citation type="submission" date="2025-09" db="UniProtKB">
        <authorList>
            <consortium name="Ensembl"/>
        </authorList>
    </citation>
    <scope>IDENTIFICATION</scope>
</reference>
<keyword evidence="2" id="KW-0732">Signal</keyword>
<dbReference type="KEGG" id="cvg:107093647"/>
<dbReference type="Gene3D" id="3.10.100.10">
    <property type="entry name" value="Mannose-Binding Protein A, subunit A"/>
    <property type="match status" value="2"/>
</dbReference>